<protein>
    <recommendedName>
        <fullName evidence="15">DNA polymerase IV</fullName>
        <shortName evidence="15">Pol IV</shortName>
        <ecNumber evidence="15">2.7.7.7</ecNumber>
    </recommendedName>
</protein>
<sequence>MSENRTVAHLDLDSFFVSVERLLNSSLVGKPILIGGISDRAVVASCSYETRQFGVHSAMPMKLARQLCPDAIIIRGDMEAYSKYSRDVTEVIASQAPLYEKASIDEHYLDLTGMDRFFGCWQWSQELRQTIMKETGLPISFGLSVNKTVSKIATGQAKPNGQLQVIKDEVQPFLSPLSIRKIPGVGQKSYQLLRNMGVPTIEVLRAIPVELMQKVLGKEGGISIWQKANGIDATPVVPYTEQKSISTEQTFASDTTDVVGLTSLLVAMTEEIAFELRKQGKLAGCITVKIRYANFDTHTLQISIPYTASDHTLISKAKELFQKLYQRRMLIRLIGVRLSNLVQGFQQIHLFEDTTELTNLYQAMDKIRFRYGAEAVKRAVGLGGKRLS</sequence>
<evidence type="ECO:0000256" key="1">
    <source>
        <dbReference type="ARBA" id="ARBA00004496"/>
    </source>
</evidence>
<dbReference type="SUPFAM" id="SSF56672">
    <property type="entry name" value="DNA/RNA polymerases"/>
    <property type="match status" value="1"/>
</dbReference>
<evidence type="ECO:0000256" key="3">
    <source>
        <dbReference type="ARBA" id="ARBA00022457"/>
    </source>
</evidence>
<keyword evidence="11 15" id="KW-0239">DNA-directed DNA polymerase</keyword>
<gene>
    <name evidence="15 17" type="primary">dinB</name>
    <name evidence="17" type="ORF">I5M27_08750</name>
</gene>
<dbReference type="InterPro" id="IPR043128">
    <property type="entry name" value="Rev_trsase/Diguanyl_cyclase"/>
</dbReference>
<evidence type="ECO:0000313" key="18">
    <source>
        <dbReference type="Proteomes" id="UP000644147"/>
    </source>
</evidence>
<evidence type="ECO:0000256" key="9">
    <source>
        <dbReference type="ARBA" id="ARBA00022763"/>
    </source>
</evidence>
<organism evidence="17 18">
    <name type="scientific">Adhaeribacter terrigena</name>
    <dbReference type="NCBI Taxonomy" id="2793070"/>
    <lineage>
        <taxon>Bacteria</taxon>
        <taxon>Pseudomonadati</taxon>
        <taxon>Bacteroidota</taxon>
        <taxon>Cytophagia</taxon>
        <taxon>Cytophagales</taxon>
        <taxon>Hymenobacteraceae</taxon>
        <taxon>Adhaeribacter</taxon>
    </lineage>
</organism>
<dbReference type="Pfam" id="PF21999">
    <property type="entry name" value="IMS_HHH_1"/>
    <property type="match status" value="1"/>
</dbReference>
<keyword evidence="12 15" id="KW-0238">DNA-binding</keyword>
<dbReference type="Gene3D" id="3.30.1490.100">
    <property type="entry name" value="DNA polymerase, Y-family, little finger domain"/>
    <property type="match status" value="1"/>
</dbReference>
<comment type="cofactor">
    <cofactor evidence="15">
        <name>Mg(2+)</name>
        <dbReference type="ChEBI" id="CHEBI:18420"/>
    </cofactor>
    <text evidence="15">Binds 2 magnesium ions per subunit.</text>
</comment>
<evidence type="ECO:0000256" key="14">
    <source>
        <dbReference type="ARBA" id="ARBA00049244"/>
    </source>
</evidence>
<comment type="similarity">
    <text evidence="2 15">Belongs to the DNA polymerase type-Y family.</text>
</comment>
<dbReference type="NCBIfam" id="NF002677">
    <property type="entry name" value="PRK02406.1"/>
    <property type="match status" value="1"/>
</dbReference>
<feature type="active site" evidence="15">
    <location>
        <position position="106"/>
    </location>
</feature>
<dbReference type="Gene3D" id="3.30.70.270">
    <property type="match status" value="1"/>
</dbReference>
<evidence type="ECO:0000256" key="13">
    <source>
        <dbReference type="ARBA" id="ARBA00023204"/>
    </source>
</evidence>
<proteinExistence type="inferred from homology"/>
<feature type="domain" description="UmuC" evidence="16">
    <location>
        <begin position="7"/>
        <end position="186"/>
    </location>
</feature>
<evidence type="ECO:0000256" key="11">
    <source>
        <dbReference type="ARBA" id="ARBA00022932"/>
    </source>
</evidence>
<evidence type="ECO:0000259" key="16">
    <source>
        <dbReference type="PROSITE" id="PS50173"/>
    </source>
</evidence>
<evidence type="ECO:0000313" key="17">
    <source>
        <dbReference type="EMBL" id="MBK0403074.1"/>
    </source>
</evidence>
<keyword evidence="18" id="KW-1185">Reference proteome</keyword>
<evidence type="ECO:0000256" key="5">
    <source>
        <dbReference type="ARBA" id="ARBA00022679"/>
    </source>
</evidence>
<evidence type="ECO:0000256" key="15">
    <source>
        <dbReference type="HAMAP-Rule" id="MF_01113"/>
    </source>
</evidence>
<comment type="catalytic activity">
    <reaction evidence="14 15">
        <text>DNA(n) + a 2'-deoxyribonucleoside 5'-triphosphate = DNA(n+1) + diphosphate</text>
        <dbReference type="Rhea" id="RHEA:22508"/>
        <dbReference type="Rhea" id="RHEA-COMP:17339"/>
        <dbReference type="Rhea" id="RHEA-COMP:17340"/>
        <dbReference type="ChEBI" id="CHEBI:33019"/>
        <dbReference type="ChEBI" id="CHEBI:61560"/>
        <dbReference type="ChEBI" id="CHEBI:173112"/>
        <dbReference type="EC" id="2.7.7.7"/>
    </reaction>
</comment>
<keyword evidence="5 15" id="KW-0808">Transferase</keyword>
<dbReference type="InterPro" id="IPR053848">
    <property type="entry name" value="IMS_HHH_1"/>
</dbReference>
<keyword evidence="3 15" id="KW-0515">Mutator protein</keyword>
<dbReference type="SUPFAM" id="SSF100879">
    <property type="entry name" value="Lesion bypass DNA polymerase (Y-family), little finger domain"/>
    <property type="match status" value="1"/>
</dbReference>
<evidence type="ECO:0000256" key="8">
    <source>
        <dbReference type="ARBA" id="ARBA00022723"/>
    </source>
</evidence>
<dbReference type="EC" id="2.7.7.7" evidence="15"/>
<comment type="subunit">
    <text evidence="15">Monomer.</text>
</comment>
<feature type="binding site" evidence="15">
    <location>
        <position position="105"/>
    </location>
    <ligand>
        <name>Mg(2+)</name>
        <dbReference type="ChEBI" id="CHEBI:18420"/>
    </ligand>
</feature>
<evidence type="ECO:0000256" key="6">
    <source>
        <dbReference type="ARBA" id="ARBA00022695"/>
    </source>
</evidence>
<feature type="binding site" evidence="15">
    <location>
        <position position="11"/>
    </location>
    <ligand>
        <name>Mg(2+)</name>
        <dbReference type="ChEBI" id="CHEBI:18420"/>
    </ligand>
</feature>
<dbReference type="InterPro" id="IPR036775">
    <property type="entry name" value="DNA_pol_Y-fam_lit_finger_sf"/>
</dbReference>
<comment type="subcellular location">
    <subcellularLocation>
        <location evidence="1 15">Cytoplasm</location>
    </subcellularLocation>
</comment>
<dbReference type="GO" id="GO:0003887">
    <property type="term" value="F:DNA-directed DNA polymerase activity"/>
    <property type="evidence" value="ECO:0007669"/>
    <property type="project" value="UniProtKB-EC"/>
</dbReference>
<keyword evidence="4 15" id="KW-0963">Cytoplasm</keyword>
<dbReference type="InterPro" id="IPR050116">
    <property type="entry name" value="DNA_polymerase-Y"/>
</dbReference>
<dbReference type="Pfam" id="PF11799">
    <property type="entry name" value="IMS_C"/>
    <property type="match status" value="1"/>
</dbReference>
<dbReference type="Pfam" id="PF00817">
    <property type="entry name" value="IMS"/>
    <property type="match status" value="1"/>
</dbReference>
<dbReference type="InterPro" id="IPR022880">
    <property type="entry name" value="DNApol_IV"/>
</dbReference>
<keyword evidence="7 15" id="KW-0235">DNA replication</keyword>
<dbReference type="InterPro" id="IPR017961">
    <property type="entry name" value="DNA_pol_Y-fam_little_finger"/>
</dbReference>
<comment type="caution">
    <text evidence="17">The sequence shown here is derived from an EMBL/GenBank/DDBJ whole genome shotgun (WGS) entry which is preliminary data.</text>
</comment>
<evidence type="ECO:0000256" key="10">
    <source>
        <dbReference type="ARBA" id="ARBA00022842"/>
    </source>
</evidence>
<evidence type="ECO:0000256" key="12">
    <source>
        <dbReference type="ARBA" id="ARBA00023125"/>
    </source>
</evidence>
<keyword evidence="9 15" id="KW-0227">DNA damage</keyword>
<name>A0ABS1C0Y7_9BACT</name>
<dbReference type="PANTHER" id="PTHR11076">
    <property type="entry name" value="DNA REPAIR POLYMERASE UMUC / TRANSFERASE FAMILY MEMBER"/>
    <property type="match status" value="1"/>
</dbReference>
<evidence type="ECO:0000256" key="4">
    <source>
        <dbReference type="ARBA" id="ARBA00022490"/>
    </source>
</evidence>
<dbReference type="PANTHER" id="PTHR11076:SF33">
    <property type="entry name" value="DNA POLYMERASE KAPPA"/>
    <property type="match status" value="1"/>
</dbReference>
<dbReference type="InterPro" id="IPR001126">
    <property type="entry name" value="UmuC"/>
</dbReference>
<evidence type="ECO:0000256" key="7">
    <source>
        <dbReference type="ARBA" id="ARBA00022705"/>
    </source>
</evidence>
<keyword evidence="8 15" id="KW-0479">Metal-binding</keyword>
<dbReference type="EMBL" id="JAEHFX010000003">
    <property type="protein sequence ID" value="MBK0403074.1"/>
    <property type="molecule type" value="Genomic_DNA"/>
</dbReference>
<keyword evidence="13 15" id="KW-0234">DNA repair</keyword>
<dbReference type="Proteomes" id="UP000644147">
    <property type="component" value="Unassembled WGS sequence"/>
</dbReference>
<dbReference type="PROSITE" id="PS50173">
    <property type="entry name" value="UMUC"/>
    <property type="match status" value="1"/>
</dbReference>
<keyword evidence="10 15" id="KW-0460">Magnesium</keyword>
<keyword evidence="6 15" id="KW-0548">Nucleotidyltransferase</keyword>
<feature type="site" description="Substrate discrimination" evidence="15">
    <location>
        <position position="16"/>
    </location>
</feature>
<dbReference type="HAMAP" id="MF_01113">
    <property type="entry name" value="DNApol_IV"/>
    <property type="match status" value="1"/>
</dbReference>
<comment type="function">
    <text evidence="15">Poorly processive, error-prone DNA polymerase involved in untargeted mutagenesis. Copies undamaged DNA at stalled replication forks, which arise in vivo from mismatched or misaligned primer ends. These misaligned primers can be extended by PolIV. Exhibits no 3'-5' exonuclease (proofreading) activity. May be involved in translesional synthesis, in conjunction with the beta clamp from PolIII.</text>
</comment>
<dbReference type="Gene3D" id="3.40.1170.60">
    <property type="match status" value="1"/>
</dbReference>
<accession>A0ABS1C0Y7</accession>
<dbReference type="CDD" id="cd03586">
    <property type="entry name" value="PolY_Pol_IV_kappa"/>
    <property type="match status" value="1"/>
</dbReference>
<dbReference type="Gene3D" id="1.10.150.20">
    <property type="entry name" value="5' to 3' exonuclease, C-terminal subdomain"/>
    <property type="match status" value="1"/>
</dbReference>
<evidence type="ECO:0000256" key="2">
    <source>
        <dbReference type="ARBA" id="ARBA00010945"/>
    </source>
</evidence>
<reference evidence="17 18" key="1">
    <citation type="submission" date="2020-12" db="EMBL/GenBank/DDBJ databases">
        <title>Bacterial novel species Adhaeribacter sp. BT258 isolated from soil.</title>
        <authorList>
            <person name="Jung H.-Y."/>
        </authorList>
    </citation>
    <scope>NUCLEOTIDE SEQUENCE [LARGE SCALE GENOMIC DNA]</scope>
    <source>
        <strain evidence="17 18">BT258</strain>
    </source>
</reference>
<dbReference type="InterPro" id="IPR043502">
    <property type="entry name" value="DNA/RNA_pol_sf"/>
</dbReference>